<keyword evidence="4" id="KW-1185">Reference proteome</keyword>
<feature type="region of interest" description="Disordered" evidence="1">
    <location>
        <begin position="115"/>
        <end position="146"/>
    </location>
</feature>
<evidence type="ECO:0000313" key="3">
    <source>
        <dbReference type="EnsemblMetazoa" id="AMIN005845-PA"/>
    </source>
</evidence>
<dbReference type="Proteomes" id="UP000075920">
    <property type="component" value="Unassembled WGS sequence"/>
</dbReference>
<evidence type="ECO:0000256" key="1">
    <source>
        <dbReference type="SAM" id="MobiDB-lite"/>
    </source>
</evidence>
<proteinExistence type="predicted"/>
<feature type="chain" id="PRO_5008140812" evidence="2">
    <location>
        <begin position="31"/>
        <end position="183"/>
    </location>
</feature>
<protein>
    <submittedName>
        <fullName evidence="3">Uncharacterized protein</fullName>
    </submittedName>
</protein>
<sequence>MATQRRVLLWKVVAMLSILLVLLIAETSTANPLSGLSSSSTRLRRVHKSTHSEAVSSEQTPMQSTAGGRPQKTHLLDSHLGMARSFISKKTTVTTTKSTSSSTLRQRVDQAVQKVRTRSKEIKMEQEQKRVDRKLRRDQKKQEREPIVPAASINPHNLKMPDCPSGKVYNGRRCVAMGKTPKH</sequence>
<dbReference type="AlphaFoldDB" id="A0A182W679"/>
<dbReference type="VEuPathDB" id="VectorBase:AMIN005845"/>
<name>A0A182W679_9DIPT</name>
<feature type="region of interest" description="Disordered" evidence="1">
    <location>
        <begin position="32"/>
        <end position="72"/>
    </location>
</feature>
<organism evidence="3 4">
    <name type="scientific">Anopheles minimus</name>
    <dbReference type="NCBI Taxonomy" id="112268"/>
    <lineage>
        <taxon>Eukaryota</taxon>
        <taxon>Metazoa</taxon>
        <taxon>Ecdysozoa</taxon>
        <taxon>Arthropoda</taxon>
        <taxon>Hexapoda</taxon>
        <taxon>Insecta</taxon>
        <taxon>Pterygota</taxon>
        <taxon>Neoptera</taxon>
        <taxon>Endopterygota</taxon>
        <taxon>Diptera</taxon>
        <taxon>Nematocera</taxon>
        <taxon>Culicoidea</taxon>
        <taxon>Culicidae</taxon>
        <taxon>Anophelinae</taxon>
        <taxon>Anopheles</taxon>
    </lineage>
</organism>
<evidence type="ECO:0000313" key="4">
    <source>
        <dbReference type="Proteomes" id="UP000075920"/>
    </source>
</evidence>
<reference evidence="4" key="1">
    <citation type="submission" date="2013-03" db="EMBL/GenBank/DDBJ databases">
        <title>The Genome Sequence of Anopheles minimus MINIMUS1.</title>
        <authorList>
            <consortium name="The Broad Institute Genomics Platform"/>
            <person name="Neafsey D.E."/>
            <person name="Walton C."/>
            <person name="Walker B."/>
            <person name="Young S.K."/>
            <person name="Zeng Q."/>
            <person name="Gargeya S."/>
            <person name="Fitzgerald M."/>
            <person name="Haas B."/>
            <person name="Abouelleil A."/>
            <person name="Allen A.W."/>
            <person name="Alvarado L."/>
            <person name="Arachchi H.M."/>
            <person name="Berlin A.M."/>
            <person name="Chapman S.B."/>
            <person name="Gainer-Dewar J."/>
            <person name="Goldberg J."/>
            <person name="Griggs A."/>
            <person name="Gujja S."/>
            <person name="Hansen M."/>
            <person name="Howarth C."/>
            <person name="Imamovic A."/>
            <person name="Ireland A."/>
            <person name="Larimer J."/>
            <person name="McCowan C."/>
            <person name="Murphy C."/>
            <person name="Pearson M."/>
            <person name="Poon T.W."/>
            <person name="Priest M."/>
            <person name="Roberts A."/>
            <person name="Saif S."/>
            <person name="Shea T."/>
            <person name="Sisk P."/>
            <person name="Sykes S."/>
            <person name="Wortman J."/>
            <person name="Nusbaum C."/>
            <person name="Birren B."/>
        </authorList>
    </citation>
    <scope>NUCLEOTIDE SEQUENCE [LARGE SCALE GENOMIC DNA]</scope>
    <source>
        <strain evidence="4">MINIMUS1</strain>
    </source>
</reference>
<accession>A0A182W679</accession>
<feature type="compositionally biased region" description="Basic and acidic residues" evidence="1">
    <location>
        <begin position="118"/>
        <end position="130"/>
    </location>
</feature>
<dbReference type="EnsemblMetazoa" id="AMIN005845-RA">
    <property type="protein sequence ID" value="AMIN005845-PA"/>
    <property type="gene ID" value="AMIN005845"/>
</dbReference>
<keyword evidence="2" id="KW-0732">Signal</keyword>
<feature type="compositionally biased region" description="Polar residues" evidence="1">
    <location>
        <begin position="52"/>
        <end position="66"/>
    </location>
</feature>
<feature type="signal peptide" evidence="2">
    <location>
        <begin position="1"/>
        <end position="30"/>
    </location>
</feature>
<evidence type="ECO:0000256" key="2">
    <source>
        <dbReference type="SAM" id="SignalP"/>
    </source>
</evidence>
<reference evidence="3" key="2">
    <citation type="submission" date="2020-05" db="UniProtKB">
        <authorList>
            <consortium name="EnsemblMetazoa"/>
        </authorList>
    </citation>
    <scope>IDENTIFICATION</scope>
    <source>
        <strain evidence="3">MINIMUS1</strain>
    </source>
</reference>